<name>X1F302_9ZZZZ</name>
<keyword evidence="2" id="KW-0813">Transport</keyword>
<dbReference type="AlphaFoldDB" id="X1F302"/>
<evidence type="ECO:0000256" key="2">
    <source>
        <dbReference type="ARBA" id="ARBA00022448"/>
    </source>
</evidence>
<protein>
    <recommendedName>
        <fullName evidence="8">ABC transmembrane type-1 domain-containing protein</fullName>
    </recommendedName>
</protein>
<feature type="transmembrane region" description="Helical" evidence="7">
    <location>
        <begin position="12"/>
        <end position="37"/>
    </location>
</feature>
<proteinExistence type="predicted"/>
<comment type="caution">
    <text evidence="9">The sequence shown here is derived from an EMBL/GenBank/DDBJ whole genome shotgun (WGS) entry which is preliminary data.</text>
</comment>
<dbReference type="EMBL" id="BART01034166">
    <property type="protein sequence ID" value="GAH15183.1"/>
    <property type="molecule type" value="Genomic_DNA"/>
</dbReference>
<dbReference type="GO" id="GO:0005886">
    <property type="term" value="C:plasma membrane"/>
    <property type="evidence" value="ECO:0007669"/>
    <property type="project" value="UniProtKB-SubCell"/>
</dbReference>
<comment type="subcellular location">
    <subcellularLocation>
        <location evidence="1">Cell membrane</location>
        <topology evidence="1">Multi-pass membrane protein</topology>
    </subcellularLocation>
</comment>
<dbReference type="PANTHER" id="PTHR43163">
    <property type="entry name" value="DIPEPTIDE TRANSPORT SYSTEM PERMEASE PROTEIN DPPB-RELATED"/>
    <property type="match status" value="1"/>
</dbReference>
<accession>X1F302</accession>
<evidence type="ECO:0000256" key="6">
    <source>
        <dbReference type="ARBA" id="ARBA00023136"/>
    </source>
</evidence>
<keyword evidence="6 7" id="KW-0472">Membrane</keyword>
<keyword evidence="3" id="KW-1003">Cell membrane</keyword>
<dbReference type="Pfam" id="PF00528">
    <property type="entry name" value="BPD_transp_1"/>
    <property type="match status" value="1"/>
</dbReference>
<keyword evidence="5 7" id="KW-1133">Transmembrane helix</keyword>
<evidence type="ECO:0000259" key="8">
    <source>
        <dbReference type="Pfam" id="PF00528"/>
    </source>
</evidence>
<evidence type="ECO:0000313" key="9">
    <source>
        <dbReference type="EMBL" id="GAH15183.1"/>
    </source>
</evidence>
<reference evidence="9" key="1">
    <citation type="journal article" date="2014" name="Front. Microbiol.">
        <title>High frequency of phylogenetically diverse reductive dehalogenase-homologous genes in deep subseafloor sedimentary metagenomes.</title>
        <authorList>
            <person name="Kawai M."/>
            <person name="Futagami T."/>
            <person name="Toyoda A."/>
            <person name="Takaki Y."/>
            <person name="Nishi S."/>
            <person name="Hori S."/>
            <person name="Arai W."/>
            <person name="Tsubouchi T."/>
            <person name="Morono Y."/>
            <person name="Uchiyama I."/>
            <person name="Ito T."/>
            <person name="Fujiyama A."/>
            <person name="Inagaki F."/>
            <person name="Takami H."/>
        </authorList>
    </citation>
    <scope>NUCLEOTIDE SEQUENCE</scope>
    <source>
        <strain evidence="9">Expedition CK06-06</strain>
    </source>
</reference>
<dbReference type="PANTHER" id="PTHR43163:SF6">
    <property type="entry name" value="DIPEPTIDE TRANSPORT SYSTEM PERMEASE PROTEIN DPPB-RELATED"/>
    <property type="match status" value="1"/>
</dbReference>
<gene>
    <name evidence="9" type="ORF">S01H4_58485</name>
</gene>
<evidence type="ECO:0000256" key="4">
    <source>
        <dbReference type="ARBA" id="ARBA00022692"/>
    </source>
</evidence>
<sequence>MVILRHALKNALIPVVTLVGLFVPVLVGGAVIVETIFNLPGMGALIVHATAFRDYPILSGTVLVFALGMVIINLIVDLTYAYLDPRIRYR</sequence>
<feature type="domain" description="ABC transmembrane type-1" evidence="8">
    <location>
        <begin position="2"/>
        <end position="88"/>
    </location>
</feature>
<evidence type="ECO:0000256" key="3">
    <source>
        <dbReference type="ARBA" id="ARBA00022475"/>
    </source>
</evidence>
<evidence type="ECO:0000256" key="7">
    <source>
        <dbReference type="SAM" id="Phobius"/>
    </source>
</evidence>
<keyword evidence="4 7" id="KW-0812">Transmembrane</keyword>
<evidence type="ECO:0000256" key="5">
    <source>
        <dbReference type="ARBA" id="ARBA00022989"/>
    </source>
</evidence>
<dbReference type="GO" id="GO:0055085">
    <property type="term" value="P:transmembrane transport"/>
    <property type="evidence" value="ECO:0007669"/>
    <property type="project" value="InterPro"/>
</dbReference>
<feature type="transmembrane region" description="Helical" evidence="7">
    <location>
        <begin position="57"/>
        <end position="83"/>
    </location>
</feature>
<dbReference type="InterPro" id="IPR000515">
    <property type="entry name" value="MetI-like"/>
</dbReference>
<evidence type="ECO:0000256" key="1">
    <source>
        <dbReference type="ARBA" id="ARBA00004651"/>
    </source>
</evidence>
<organism evidence="9">
    <name type="scientific">marine sediment metagenome</name>
    <dbReference type="NCBI Taxonomy" id="412755"/>
    <lineage>
        <taxon>unclassified sequences</taxon>
        <taxon>metagenomes</taxon>
        <taxon>ecological metagenomes</taxon>
    </lineage>
</organism>